<reference evidence="2" key="1">
    <citation type="submission" date="2021-11" db="EMBL/GenBank/DDBJ databases">
        <authorList>
            <person name="Rodrigo-Torres L."/>
            <person name="Arahal R. D."/>
            <person name="Lucena T."/>
        </authorList>
    </citation>
    <scope>NUCLEOTIDE SEQUENCE</scope>
    <source>
        <strain evidence="2">CECT 7928</strain>
    </source>
</reference>
<accession>A0ABM9A9H8</accession>
<keyword evidence="1" id="KW-0472">Membrane</keyword>
<dbReference type="Proteomes" id="UP000838748">
    <property type="component" value="Unassembled WGS sequence"/>
</dbReference>
<feature type="transmembrane region" description="Helical" evidence="1">
    <location>
        <begin position="20"/>
        <end position="40"/>
    </location>
</feature>
<dbReference type="RefSeq" id="WP_237364074.1">
    <property type="nucleotide sequence ID" value="NZ_CAKLDM010000005.1"/>
</dbReference>
<dbReference type="EMBL" id="CAKLDM010000005">
    <property type="protein sequence ID" value="CAH0543179.1"/>
    <property type="molecule type" value="Genomic_DNA"/>
</dbReference>
<gene>
    <name evidence="2" type="ORF">VMF7928_04444</name>
</gene>
<sequence>MKFLYYVPIIAYLLFMMHLPLPPIVFPVLMAVFSLSIAVFKLNTIKRVSIVFFEVKNILIVN</sequence>
<keyword evidence="3" id="KW-1185">Reference proteome</keyword>
<keyword evidence="1" id="KW-0812">Transmembrane</keyword>
<organism evidence="2 3">
    <name type="scientific">Vibrio marisflavi CECT 7928</name>
    <dbReference type="NCBI Taxonomy" id="634439"/>
    <lineage>
        <taxon>Bacteria</taxon>
        <taxon>Pseudomonadati</taxon>
        <taxon>Pseudomonadota</taxon>
        <taxon>Gammaproteobacteria</taxon>
        <taxon>Vibrionales</taxon>
        <taxon>Vibrionaceae</taxon>
        <taxon>Vibrio</taxon>
    </lineage>
</organism>
<evidence type="ECO:0000313" key="2">
    <source>
        <dbReference type="EMBL" id="CAH0543179.1"/>
    </source>
</evidence>
<keyword evidence="1" id="KW-1133">Transmembrane helix</keyword>
<name>A0ABM9A9H8_9VIBR</name>
<evidence type="ECO:0000256" key="1">
    <source>
        <dbReference type="SAM" id="Phobius"/>
    </source>
</evidence>
<protein>
    <submittedName>
        <fullName evidence="2">Uncharacterized protein</fullName>
    </submittedName>
</protein>
<comment type="caution">
    <text evidence="2">The sequence shown here is derived from an EMBL/GenBank/DDBJ whole genome shotgun (WGS) entry which is preliminary data.</text>
</comment>
<proteinExistence type="predicted"/>
<evidence type="ECO:0000313" key="3">
    <source>
        <dbReference type="Proteomes" id="UP000838748"/>
    </source>
</evidence>